<dbReference type="InterPro" id="IPR036895">
    <property type="entry name" value="Uracil-DNA_glycosylase-like_sf"/>
</dbReference>
<dbReference type="Pfam" id="PF03167">
    <property type="entry name" value="UDG"/>
    <property type="match status" value="1"/>
</dbReference>
<evidence type="ECO:0000256" key="3">
    <source>
        <dbReference type="ARBA" id="ARBA00012030"/>
    </source>
</evidence>
<keyword evidence="10" id="KW-0411">Iron-sulfur</keyword>
<evidence type="ECO:0000256" key="11">
    <source>
        <dbReference type="ARBA" id="ARBA00023204"/>
    </source>
</evidence>
<comment type="similarity">
    <text evidence="2">Belongs to the uracil-DNA glycosylase (UDG) superfamily. Type 4 (UDGa) family.</text>
</comment>
<evidence type="ECO:0000256" key="2">
    <source>
        <dbReference type="ARBA" id="ARBA00006521"/>
    </source>
</evidence>
<dbReference type="GO" id="GO:0006281">
    <property type="term" value="P:DNA repair"/>
    <property type="evidence" value="ECO:0007669"/>
    <property type="project" value="UniProtKB-KW"/>
</dbReference>
<evidence type="ECO:0000256" key="1">
    <source>
        <dbReference type="ARBA" id="ARBA00001400"/>
    </source>
</evidence>
<evidence type="ECO:0000313" key="14">
    <source>
        <dbReference type="EMBL" id="CAB4869630.1"/>
    </source>
</evidence>
<dbReference type="PANTHER" id="PTHR33693:SF1">
    <property type="entry name" value="TYPE-4 URACIL-DNA GLYCOSYLASE"/>
    <property type="match status" value="1"/>
</dbReference>
<evidence type="ECO:0000259" key="12">
    <source>
        <dbReference type="SMART" id="SM00986"/>
    </source>
</evidence>
<evidence type="ECO:0000256" key="4">
    <source>
        <dbReference type="ARBA" id="ARBA00019403"/>
    </source>
</evidence>
<keyword evidence="9" id="KW-0408">Iron</keyword>
<dbReference type="GO" id="GO:0004844">
    <property type="term" value="F:uracil DNA N-glycosylase activity"/>
    <property type="evidence" value="ECO:0007669"/>
    <property type="project" value="UniProtKB-EC"/>
</dbReference>
<dbReference type="EC" id="3.2.2.27" evidence="3"/>
<dbReference type="EMBL" id="CAFBPM010000041">
    <property type="protein sequence ID" value="CAB5033219.1"/>
    <property type="molecule type" value="Genomic_DNA"/>
</dbReference>
<dbReference type="AlphaFoldDB" id="A0A6J7AEL1"/>
<dbReference type="InterPro" id="IPR005273">
    <property type="entry name" value="Ura-DNA_glyco_family4"/>
</dbReference>
<comment type="catalytic activity">
    <reaction evidence="1">
        <text>Hydrolyzes single-stranded DNA or mismatched double-stranded DNA and polynucleotides, releasing free uracil.</text>
        <dbReference type="EC" id="3.2.2.27"/>
    </reaction>
</comment>
<evidence type="ECO:0000256" key="7">
    <source>
        <dbReference type="ARBA" id="ARBA00022763"/>
    </source>
</evidence>
<protein>
    <recommendedName>
        <fullName evidence="4">Type-4 uracil-DNA glycosylase</fullName>
        <ecNumber evidence="3">3.2.2.27</ecNumber>
    </recommendedName>
</protein>
<evidence type="ECO:0000256" key="10">
    <source>
        <dbReference type="ARBA" id="ARBA00023014"/>
    </source>
</evidence>
<dbReference type="SMART" id="SM00987">
    <property type="entry name" value="UreE_C"/>
    <property type="match status" value="1"/>
</dbReference>
<dbReference type="SMART" id="SM00986">
    <property type="entry name" value="UDG"/>
    <property type="match status" value="1"/>
</dbReference>
<evidence type="ECO:0000256" key="5">
    <source>
        <dbReference type="ARBA" id="ARBA00022485"/>
    </source>
</evidence>
<dbReference type="EMBL" id="CAFBLT010000001">
    <property type="protein sequence ID" value="CAB4869630.1"/>
    <property type="molecule type" value="Genomic_DNA"/>
</dbReference>
<keyword evidence="8" id="KW-0378">Hydrolase</keyword>
<evidence type="ECO:0000313" key="15">
    <source>
        <dbReference type="EMBL" id="CAB5033219.1"/>
    </source>
</evidence>
<dbReference type="GO" id="GO:0051539">
    <property type="term" value="F:4 iron, 4 sulfur cluster binding"/>
    <property type="evidence" value="ECO:0007669"/>
    <property type="project" value="UniProtKB-KW"/>
</dbReference>
<proteinExistence type="inferred from homology"/>
<keyword evidence="5" id="KW-0004">4Fe-4S</keyword>
<evidence type="ECO:0000313" key="13">
    <source>
        <dbReference type="EMBL" id="CAB4831336.1"/>
    </source>
</evidence>
<dbReference type="InterPro" id="IPR005122">
    <property type="entry name" value="Uracil-DNA_glycosylase-like"/>
</dbReference>
<accession>A0A6J7AEL1</accession>
<dbReference type="PANTHER" id="PTHR33693">
    <property type="entry name" value="TYPE-5 URACIL-DNA GLYCOSYLASE"/>
    <property type="match status" value="1"/>
</dbReference>
<reference evidence="13" key="1">
    <citation type="submission" date="2020-05" db="EMBL/GenBank/DDBJ databases">
        <authorList>
            <person name="Chiriac C."/>
            <person name="Salcher M."/>
            <person name="Ghai R."/>
            <person name="Kavagutti S V."/>
        </authorList>
    </citation>
    <scope>NUCLEOTIDE SEQUENCE</scope>
</reference>
<dbReference type="NCBIfam" id="TIGR00758">
    <property type="entry name" value="UDG_fam4"/>
    <property type="match status" value="1"/>
</dbReference>
<sequence>MAQRNIDLLSQQAQNCRACELSNSRTTVVFGSGSESPEVVVIGEAPGEAEDLTGEPFVGRSGQLLERLIGEELKKTRAEIYITNVVKCRPPKNRDPKRDEIAACHDFLLRQLELLEPHVILSVGNFATRAVLNTKKGITEIHGTTQTSELSSAPVIPTFHPAAALRGGPRVVAMMREDLSVVRGILECAT</sequence>
<evidence type="ECO:0000256" key="6">
    <source>
        <dbReference type="ARBA" id="ARBA00022723"/>
    </source>
</evidence>
<dbReference type="EMBL" id="CAFABE010000059">
    <property type="protein sequence ID" value="CAB4831336.1"/>
    <property type="molecule type" value="Genomic_DNA"/>
</dbReference>
<feature type="domain" description="Uracil-DNA glycosylase-like" evidence="12">
    <location>
        <begin position="30"/>
        <end position="180"/>
    </location>
</feature>
<keyword evidence="11" id="KW-0234">DNA repair</keyword>
<dbReference type="CDD" id="cd10030">
    <property type="entry name" value="UDG-F4_TTUDGA_SPO1dp_like"/>
    <property type="match status" value="1"/>
</dbReference>
<gene>
    <name evidence="13" type="ORF">UFOPK3164_01213</name>
    <name evidence="14" type="ORF">UFOPK3427_00706</name>
    <name evidence="15" type="ORF">UFOPK4112_01906</name>
</gene>
<dbReference type="GO" id="GO:0046872">
    <property type="term" value="F:metal ion binding"/>
    <property type="evidence" value="ECO:0007669"/>
    <property type="project" value="UniProtKB-KW"/>
</dbReference>
<name>A0A6J7AEL1_9ZZZZ</name>
<dbReference type="SUPFAM" id="SSF52141">
    <property type="entry name" value="Uracil-DNA glycosylase-like"/>
    <property type="match status" value="1"/>
</dbReference>
<evidence type="ECO:0000256" key="9">
    <source>
        <dbReference type="ARBA" id="ARBA00023004"/>
    </source>
</evidence>
<evidence type="ECO:0000256" key="8">
    <source>
        <dbReference type="ARBA" id="ARBA00022801"/>
    </source>
</evidence>
<keyword evidence="7" id="KW-0227">DNA damage</keyword>
<organism evidence="13">
    <name type="scientific">freshwater metagenome</name>
    <dbReference type="NCBI Taxonomy" id="449393"/>
    <lineage>
        <taxon>unclassified sequences</taxon>
        <taxon>metagenomes</taxon>
        <taxon>ecological metagenomes</taxon>
    </lineage>
</organism>
<keyword evidence="6" id="KW-0479">Metal-binding</keyword>
<dbReference type="Gene3D" id="3.40.470.10">
    <property type="entry name" value="Uracil-DNA glycosylase-like domain"/>
    <property type="match status" value="1"/>
</dbReference>
<dbReference type="InterPro" id="IPR051536">
    <property type="entry name" value="UDG_Type-4/5"/>
</dbReference>